<dbReference type="InterPro" id="IPR050360">
    <property type="entry name" value="MFS_Sugar_Transporters"/>
</dbReference>
<proteinExistence type="inferred from homology"/>
<comment type="subcellular location">
    <subcellularLocation>
        <location evidence="1">Membrane</location>
        <topology evidence="1">Multi-pass membrane protein</topology>
    </subcellularLocation>
</comment>
<evidence type="ECO:0000256" key="1">
    <source>
        <dbReference type="ARBA" id="ARBA00004141"/>
    </source>
</evidence>
<feature type="domain" description="Major facilitator superfamily (MFS) profile" evidence="7">
    <location>
        <begin position="1"/>
        <end position="441"/>
    </location>
</feature>
<gene>
    <name evidence="8" type="ORF">TeGR_g10470</name>
</gene>
<dbReference type="Proteomes" id="UP001165060">
    <property type="component" value="Unassembled WGS sequence"/>
</dbReference>
<feature type="transmembrane region" description="Helical" evidence="6">
    <location>
        <begin position="192"/>
        <end position="211"/>
    </location>
</feature>
<evidence type="ECO:0000256" key="4">
    <source>
        <dbReference type="ARBA" id="ARBA00022989"/>
    </source>
</evidence>
<evidence type="ECO:0000259" key="7">
    <source>
        <dbReference type="PROSITE" id="PS50850"/>
    </source>
</evidence>
<accession>A0ABQ6NCX8</accession>
<dbReference type="InterPro" id="IPR005828">
    <property type="entry name" value="MFS_sugar_transport-like"/>
</dbReference>
<comment type="similarity">
    <text evidence="2">Belongs to the major facilitator superfamily. Sugar transporter (TC 2.A.1.1) family.</text>
</comment>
<feature type="transmembrane region" description="Helical" evidence="6">
    <location>
        <begin position="57"/>
        <end position="77"/>
    </location>
</feature>
<evidence type="ECO:0000313" key="8">
    <source>
        <dbReference type="EMBL" id="GMI58487.1"/>
    </source>
</evidence>
<evidence type="ECO:0000256" key="5">
    <source>
        <dbReference type="ARBA" id="ARBA00023136"/>
    </source>
</evidence>
<dbReference type="EMBL" id="BRYB01006472">
    <property type="protein sequence ID" value="GMI58487.1"/>
    <property type="molecule type" value="Genomic_DNA"/>
</dbReference>
<dbReference type="PROSITE" id="PS00217">
    <property type="entry name" value="SUGAR_TRANSPORT_2"/>
    <property type="match status" value="1"/>
</dbReference>
<keyword evidence="9" id="KW-1185">Reference proteome</keyword>
<feature type="transmembrane region" description="Helical" evidence="6">
    <location>
        <begin position="548"/>
        <end position="569"/>
    </location>
</feature>
<feature type="transmembrane region" description="Helical" evidence="6">
    <location>
        <begin position="223"/>
        <end position="241"/>
    </location>
</feature>
<dbReference type="InterPro" id="IPR005829">
    <property type="entry name" value="Sugar_transporter_CS"/>
</dbReference>
<dbReference type="InterPro" id="IPR036259">
    <property type="entry name" value="MFS_trans_sf"/>
</dbReference>
<feature type="transmembrane region" description="Helical" evidence="6">
    <location>
        <begin position="420"/>
        <end position="438"/>
    </location>
</feature>
<dbReference type="SUPFAM" id="SSF103473">
    <property type="entry name" value="MFS general substrate transporter"/>
    <property type="match status" value="1"/>
</dbReference>
<dbReference type="InterPro" id="IPR020846">
    <property type="entry name" value="MFS_dom"/>
</dbReference>
<feature type="transmembrane region" description="Helical" evidence="6">
    <location>
        <begin position="27"/>
        <end position="50"/>
    </location>
</feature>
<evidence type="ECO:0000313" key="9">
    <source>
        <dbReference type="Proteomes" id="UP001165060"/>
    </source>
</evidence>
<dbReference type="Gene3D" id="1.20.1250.20">
    <property type="entry name" value="MFS general substrate transporter like domains"/>
    <property type="match status" value="2"/>
</dbReference>
<dbReference type="Pfam" id="PF00083">
    <property type="entry name" value="Sugar_tr"/>
    <property type="match status" value="1"/>
</dbReference>
<feature type="transmembrane region" description="Helical" evidence="6">
    <location>
        <begin position="247"/>
        <end position="272"/>
    </location>
</feature>
<organism evidence="8 9">
    <name type="scientific">Tetraparma gracilis</name>
    <dbReference type="NCBI Taxonomy" id="2962635"/>
    <lineage>
        <taxon>Eukaryota</taxon>
        <taxon>Sar</taxon>
        <taxon>Stramenopiles</taxon>
        <taxon>Ochrophyta</taxon>
        <taxon>Bolidophyceae</taxon>
        <taxon>Parmales</taxon>
        <taxon>Triparmaceae</taxon>
        <taxon>Tetraparma</taxon>
    </lineage>
</organism>
<dbReference type="PANTHER" id="PTHR48022:SF2">
    <property type="entry name" value="PLASTIDIC GLUCOSE TRANSPORTER 4"/>
    <property type="match status" value="1"/>
</dbReference>
<dbReference type="PROSITE" id="PS00216">
    <property type="entry name" value="SUGAR_TRANSPORT_1"/>
    <property type="match status" value="1"/>
</dbReference>
<keyword evidence="4 6" id="KW-1133">Transmembrane helix</keyword>
<reference evidence="8 9" key="1">
    <citation type="journal article" date="2023" name="Commun. Biol.">
        <title>Genome analysis of Parmales, the sister group of diatoms, reveals the evolutionary specialization of diatoms from phago-mixotrophs to photoautotrophs.</title>
        <authorList>
            <person name="Ban H."/>
            <person name="Sato S."/>
            <person name="Yoshikawa S."/>
            <person name="Yamada K."/>
            <person name="Nakamura Y."/>
            <person name="Ichinomiya M."/>
            <person name="Sato N."/>
            <person name="Blanc-Mathieu R."/>
            <person name="Endo H."/>
            <person name="Kuwata A."/>
            <person name="Ogata H."/>
        </authorList>
    </citation>
    <scope>NUCLEOTIDE SEQUENCE [LARGE SCALE GENOMIC DNA]</scope>
</reference>
<evidence type="ECO:0000256" key="3">
    <source>
        <dbReference type="ARBA" id="ARBA00022692"/>
    </source>
</evidence>
<protein>
    <recommendedName>
        <fullName evidence="7">Major facilitator superfamily (MFS) profile domain-containing protein</fullName>
    </recommendedName>
</protein>
<feature type="transmembrane region" description="Helical" evidence="6">
    <location>
        <begin position="522"/>
        <end position="542"/>
    </location>
</feature>
<evidence type="ECO:0000256" key="6">
    <source>
        <dbReference type="SAM" id="Phobius"/>
    </source>
</evidence>
<name>A0ABQ6NCX8_9STRA</name>
<comment type="caution">
    <text evidence="8">The sequence shown here is derived from an EMBL/GenBank/DDBJ whole genome shotgun (WGS) entry which is preliminary data.</text>
</comment>
<keyword evidence="5 6" id="KW-0472">Membrane</keyword>
<sequence>MLGLAVGVGLALDPLYISELAPAGGRGGLVSCSEVGINVGLILGYLVGYLAAPNWRLMLALGAVLPSALLLLIYLGFLPESPRWLLSQSRAAEAAEVLRYVHGHPVGGRESREELARVALALSVEAEETGSAPGYALLLGVGGGERPGWMGRMVATGVLVASVQQLSGVDAIQYYQHFLLADAGMASERSQFLWALIFSLIKTLAVVIASLKLDSFGRRPSLLLSLSVTSLSLLLLSLPMYDRRLPGGLAIAGIALYFAGFSVGLGPACWLVPSEIFPTRVRAKWLTASLLQVFGFIKSAVTEPLVVAGKLAKLNLKHGLRVERKKARIRLRIRLEVNEWADVLSHTWIPPTPPVPREKFDPNTMLSQSKRLHKLVDPYVDRLIAFVDAVKWAKAGQLRTYAGWAAFYFAHVLAGAKPTLLLVHIYALAYLFTVVRGARKRTKRVMLADTDSGFPPLGRGESFRGMNEEGEKATLNVAVNWAGKRIGNTGLNNLQTHLKNVIELVEDVEKIYDMTEVGLTKGVMAGLLVSTTFIALCSLRVVAFTYSLGMLFVLSPAFPLTLRIVLGTSRGLSCYLRRKKLFLLYQNQSNPTPPPTIN</sequence>
<keyword evidence="3 6" id="KW-0812">Transmembrane</keyword>
<dbReference type="PANTHER" id="PTHR48022">
    <property type="entry name" value="PLASTIDIC GLUCOSE TRANSPORTER 4"/>
    <property type="match status" value="1"/>
</dbReference>
<evidence type="ECO:0000256" key="2">
    <source>
        <dbReference type="ARBA" id="ARBA00010992"/>
    </source>
</evidence>
<dbReference type="PROSITE" id="PS50850">
    <property type="entry name" value="MFS"/>
    <property type="match status" value="1"/>
</dbReference>